<keyword evidence="2" id="KW-1185">Reference proteome</keyword>
<evidence type="ECO:0008006" key="3">
    <source>
        <dbReference type="Google" id="ProtNLM"/>
    </source>
</evidence>
<sequence length="71" mass="7485">MENLSEKELVTIGGGGLFDGNKATMGILLTATADSLLNLTFTRSYGDYKNSTTLSVGNGINLNLGFLGQKQ</sequence>
<dbReference type="AlphaFoldDB" id="A0A7G9QEX4"/>
<reference evidence="1 2" key="1">
    <citation type="submission" date="2020-08" db="EMBL/GenBank/DDBJ databases">
        <title>Genome sequence of Pedobacter roseus KACC 11594T.</title>
        <authorList>
            <person name="Hyun D.-W."/>
            <person name="Bae J.-W."/>
        </authorList>
    </citation>
    <scope>NUCLEOTIDE SEQUENCE [LARGE SCALE GENOMIC DNA]</scope>
    <source>
        <strain evidence="1 2">KACC 11594</strain>
    </source>
</reference>
<gene>
    <name evidence="1" type="ORF">H9L23_22830</name>
</gene>
<proteinExistence type="predicted"/>
<dbReference type="RefSeq" id="WP_187592471.1">
    <property type="nucleotide sequence ID" value="NZ_CP060723.1"/>
</dbReference>
<organism evidence="1 2">
    <name type="scientific">Pedobacter roseus</name>
    <dbReference type="NCBI Taxonomy" id="336820"/>
    <lineage>
        <taxon>Bacteria</taxon>
        <taxon>Pseudomonadati</taxon>
        <taxon>Bacteroidota</taxon>
        <taxon>Sphingobacteriia</taxon>
        <taxon>Sphingobacteriales</taxon>
        <taxon>Sphingobacteriaceae</taxon>
        <taxon>Pedobacter</taxon>
    </lineage>
</organism>
<evidence type="ECO:0000313" key="2">
    <source>
        <dbReference type="Proteomes" id="UP000515806"/>
    </source>
</evidence>
<evidence type="ECO:0000313" key="1">
    <source>
        <dbReference type="EMBL" id="QNN41899.1"/>
    </source>
</evidence>
<accession>A0A7G9QEX4</accession>
<protein>
    <recommendedName>
        <fullName evidence="3">Bacteriocin</fullName>
    </recommendedName>
</protein>
<dbReference type="Proteomes" id="UP000515806">
    <property type="component" value="Chromosome"/>
</dbReference>
<dbReference type="EMBL" id="CP060723">
    <property type="protein sequence ID" value="QNN41899.1"/>
    <property type="molecule type" value="Genomic_DNA"/>
</dbReference>
<name>A0A7G9QEX4_9SPHI</name>
<dbReference type="KEGG" id="proe:H9L23_22830"/>